<dbReference type="PANTHER" id="PTHR10937:SF17">
    <property type="entry name" value="GLUCOSAMINE-FRUCTOSE-6-PHOSPHATE AMINOTRANSFERASE"/>
    <property type="match status" value="1"/>
</dbReference>
<dbReference type="GO" id="GO:0006487">
    <property type="term" value="P:protein N-linked glycosylation"/>
    <property type="evidence" value="ECO:0007669"/>
    <property type="project" value="TreeGrafter"/>
</dbReference>
<sequence>MSKTTMRDCIEMTPAAVRGQIERADELIGGLAAAFAARTWRRLVLVASGSSYTASMCARPYLAQTLGIPVEVMFPFTFAHYESKLTGADDFVIVVSQSGASVNCIDALKAVAAAGAVPRLLTTITDCDCARVSDEVYNWGCGEEAVGYVTFGPMSLATYLMQFAARVAELGGAQATLAACVAGIERAIAAHGAVLEAADAFVARVYQQLMQMDRVYVLGCGSNYGTALEGALKIGETVKVLAVAYEQDEFLHGPALQLSPRYTAFVIDGGDETTAHARRVHQALCKVMPNAYLVKPEALCSEEELADPRVVALPIEGDEPFTFLYCLPVFQTVASTLSSDLDSLPSHPLYYEMNKVIDFRTEEFRAEHPAEED</sequence>
<dbReference type="GO" id="GO:0004360">
    <property type="term" value="F:glutamine-fructose-6-phosphate transaminase (isomerizing) activity"/>
    <property type="evidence" value="ECO:0007669"/>
    <property type="project" value="TreeGrafter"/>
</dbReference>
<feature type="domain" description="SIS" evidence="1">
    <location>
        <begin position="205"/>
        <end position="344"/>
    </location>
</feature>
<dbReference type="AlphaFoldDB" id="A0A921IX63"/>
<dbReference type="EMBL" id="DYUZ01000035">
    <property type="protein sequence ID" value="HJG38156.1"/>
    <property type="molecule type" value="Genomic_DNA"/>
</dbReference>
<comment type="caution">
    <text evidence="2">The sequence shown here is derived from an EMBL/GenBank/DDBJ whole genome shotgun (WGS) entry which is preliminary data.</text>
</comment>
<reference evidence="2" key="1">
    <citation type="journal article" date="2021" name="PeerJ">
        <title>Extensive microbial diversity within the chicken gut microbiome revealed by metagenomics and culture.</title>
        <authorList>
            <person name="Gilroy R."/>
            <person name="Ravi A."/>
            <person name="Getino M."/>
            <person name="Pursley I."/>
            <person name="Horton D.L."/>
            <person name="Alikhan N.F."/>
            <person name="Baker D."/>
            <person name="Gharbi K."/>
            <person name="Hall N."/>
            <person name="Watson M."/>
            <person name="Adriaenssens E.M."/>
            <person name="Foster-Nyarko E."/>
            <person name="Jarju S."/>
            <person name="Secka A."/>
            <person name="Antonio M."/>
            <person name="Oren A."/>
            <person name="Chaudhuri R.R."/>
            <person name="La Ragione R."/>
            <person name="Hildebrand F."/>
            <person name="Pallen M.J."/>
        </authorList>
    </citation>
    <scope>NUCLEOTIDE SEQUENCE</scope>
    <source>
        <strain evidence="2">ChiHjej13B12-9602</strain>
    </source>
</reference>
<dbReference type="Gene3D" id="3.40.50.10490">
    <property type="entry name" value="Glucose-6-phosphate isomerase like protein, domain 1"/>
    <property type="match status" value="2"/>
</dbReference>
<proteinExistence type="predicted"/>
<gene>
    <name evidence="2" type="ORF">K8V70_09935</name>
</gene>
<dbReference type="PANTHER" id="PTHR10937">
    <property type="entry name" value="GLUCOSAMINE--FRUCTOSE-6-PHOSPHATE AMINOTRANSFERASE, ISOMERIZING"/>
    <property type="match status" value="1"/>
</dbReference>
<evidence type="ECO:0000313" key="3">
    <source>
        <dbReference type="Proteomes" id="UP000753256"/>
    </source>
</evidence>
<dbReference type="GO" id="GO:0006002">
    <property type="term" value="P:fructose 6-phosphate metabolic process"/>
    <property type="evidence" value="ECO:0007669"/>
    <property type="project" value="TreeGrafter"/>
</dbReference>
<dbReference type="RefSeq" id="WP_273191277.1">
    <property type="nucleotide sequence ID" value="NZ_DYUZ01000035.1"/>
</dbReference>
<dbReference type="InterPro" id="IPR001347">
    <property type="entry name" value="SIS_dom"/>
</dbReference>
<dbReference type="SUPFAM" id="SSF53697">
    <property type="entry name" value="SIS domain"/>
    <property type="match status" value="1"/>
</dbReference>
<name>A0A921IX63_9ACTN</name>
<dbReference type="GO" id="GO:0097367">
    <property type="term" value="F:carbohydrate derivative binding"/>
    <property type="evidence" value="ECO:0007669"/>
    <property type="project" value="InterPro"/>
</dbReference>
<dbReference type="GO" id="GO:0006047">
    <property type="term" value="P:UDP-N-acetylglucosamine metabolic process"/>
    <property type="evidence" value="ECO:0007669"/>
    <property type="project" value="TreeGrafter"/>
</dbReference>
<dbReference type="Proteomes" id="UP000753256">
    <property type="component" value="Unassembled WGS sequence"/>
</dbReference>
<reference evidence="2" key="2">
    <citation type="submission" date="2021-09" db="EMBL/GenBank/DDBJ databases">
        <authorList>
            <person name="Gilroy R."/>
        </authorList>
    </citation>
    <scope>NUCLEOTIDE SEQUENCE</scope>
    <source>
        <strain evidence="2">ChiHjej13B12-9602</strain>
    </source>
</reference>
<accession>A0A921IX63</accession>
<dbReference type="Pfam" id="PF01380">
    <property type="entry name" value="SIS"/>
    <property type="match status" value="2"/>
</dbReference>
<dbReference type="InterPro" id="IPR046348">
    <property type="entry name" value="SIS_dom_sf"/>
</dbReference>
<dbReference type="PROSITE" id="PS51464">
    <property type="entry name" value="SIS"/>
    <property type="match status" value="2"/>
</dbReference>
<evidence type="ECO:0000259" key="1">
    <source>
        <dbReference type="PROSITE" id="PS51464"/>
    </source>
</evidence>
<organism evidence="2 3">
    <name type="scientific">Enorma phocaeensis</name>
    <dbReference type="NCBI Taxonomy" id="1871019"/>
    <lineage>
        <taxon>Bacteria</taxon>
        <taxon>Bacillati</taxon>
        <taxon>Actinomycetota</taxon>
        <taxon>Coriobacteriia</taxon>
        <taxon>Coriobacteriales</taxon>
        <taxon>Coriobacteriaceae</taxon>
        <taxon>Enorma</taxon>
    </lineage>
</organism>
<evidence type="ECO:0000313" key="2">
    <source>
        <dbReference type="EMBL" id="HJG38156.1"/>
    </source>
</evidence>
<feature type="domain" description="SIS" evidence="1">
    <location>
        <begin position="31"/>
        <end position="173"/>
    </location>
</feature>
<protein>
    <submittedName>
        <fullName evidence="2">SIS domain-containing protein</fullName>
    </submittedName>
</protein>